<dbReference type="PRINTS" id="PR00344">
    <property type="entry name" value="BCTRLSENSOR"/>
</dbReference>
<accession>A0ABV7G969</accession>
<dbReference type="EMBL" id="JBHRTN010000029">
    <property type="protein sequence ID" value="MFC3127567.1"/>
    <property type="molecule type" value="Genomic_DNA"/>
</dbReference>
<dbReference type="Gene3D" id="3.30.565.10">
    <property type="entry name" value="Histidine kinase-like ATPase, C-terminal domain"/>
    <property type="match status" value="1"/>
</dbReference>
<evidence type="ECO:0000313" key="8">
    <source>
        <dbReference type="EMBL" id="MFC3127567.1"/>
    </source>
</evidence>
<dbReference type="PROSITE" id="PS50110">
    <property type="entry name" value="RESPONSE_REGULATORY"/>
    <property type="match status" value="2"/>
</dbReference>
<dbReference type="SUPFAM" id="SSF55785">
    <property type="entry name" value="PYP-like sensor domain (PAS domain)"/>
    <property type="match status" value="1"/>
</dbReference>
<feature type="domain" description="PAC" evidence="7">
    <location>
        <begin position="197"/>
        <end position="251"/>
    </location>
</feature>
<dbReference type="PANTHER" id="PTHR43065">
    <property type="entry name" value="SENSOR HISTIDINE KINASE"/>
    <property type="match status" value="1"/>
</dbReference>
<dbReference type="CDD" id="cd00082">
    <property type="entry name" value="HisKA"/>
    <property type="match status" value="1"/>
</dbReference>
<organism evidence="8 9">
    <name type="scientific">Teichococcus globiformis</name>
    <dbReference type="NCBI Taxonomy" id="2307229"/>
    <lineage>
        <taxon>Bacteria</taxon>
        <taxon>Pseudomonadati</taxon>
        <taxon>Pseudomonadota</taxon>
        <taxon>Alphaproteobacteria</taxon>
        <taxon>Acetobacterales</taxon>
        <taxon>Roseomonadaceae</taxon>
        <taxon>Roseomonas</taxon>
    </lineage>
</organism>
<dbReference type="NCBIfam" id="TIGR00229">
    <property type="entry name" value="sensory_box"/>
    <property type="match status" value="1"/>
</dbReference>
<dbReference type="Pfam" id="PF00072">
    <property type="entry name" value="Response_reg"/>
    <property type="match status" value="2"/>
</dbReference>
<dbReference type="Gene3D" id="1.10.287.130">
    <property type="match status" value="1"/>
</dbReference>
<dbReference type="SUPFAM" id="SSF52172">
    <property type="entry name" value="CheY-like"/>
    <property type="match status" value="2"/>
</dbReference>
<dbReference type="CDD" id="cd17569">
    <property type="entry name" value="REC_HupR-like"/>
    <property type="match status" value="1"/>
</dbReference>
<dbReference type="InterPro" id="IPR001789">
    <property type="entry name" value="Sig_transdc_resp-reg_receiver"/>
</dbReference>
<dbReference type="SUPFAM" id="SSF47384">
    <property type="entry name" value="Homodimeric domain of signal transducing histidine kinase"/>
    <property type="match status" value="1"/>
</dbReference>
<dbReference type="PROSITE" id="PS50113">
    <property type="entry name" value="PAC"/>
    <property type="match status" value="1"/>
</dbReference>
<reference evidence="9" key="1">
    <citation type="journal article" date="2019" name="Int. J. Syst. Evol. Microbiol.">
        <title>The Global Catalogue of Microorganisms (GCM) 10K type strain sequencing project: providing services to taxonomists for standard genome sequencing and annotation.</title>
        <authorList>
            <consortium name="The Broad Institute Genomics Platform"/>
            <consortium name="The Broad Institute Genome Sequencing Center for Infectious Disease"/>
            <person name="Wu L."/>
            <person name="Ma J."/>
        </authorList>
    </citation>
    <scope>NUCLEOTIDE SEQUENCE [LARGE SCALE GENOMIC DNA]</scope>
    <source>
        <strain evidence="9">KCTC 52094</strain>
    </source>
</reference>
<dbReference type="EC" id="2.7.13.3" evidence="2"/>
<dbReference type="InterPro" id="IPR004358">
    <property type="entry name" value="Sig_transdc_His_kin-like_C"/>
</dbReference>
<name>A0ABV7G969_9PROT</name>
<dbReference type="SMART" id="SM00387">
    <property type="entry name" value="HATPase_c"/>
    <property type="match status" value="1"/>
</dbReference>
<dbReference type="SMART" id="SM00388">
    <property type="entry name" value="HisKA"/>
    <property type="match status" value="1"/>
</dbReference>
<dbReference type="InterPro" id="IPR003594">
    <property type="entry name" value="HATPase_dom"/>
</dbReference>
<dbReference type="InterPro" id="IPR000014">
    <property type="entry name" value="PAS"/>
</dbReference>
<dbReference type="InterPro" id="IPR005467">
    <property type="entry name" value="His_kinase_dom"/>
</dbReference>
<gene>
    <name evidence="8" type="ORF">ACFOD4_21090</name>
</gene>
<dbReference type="SMART" id="SM00448">
    <property type="entry name" value="REC"/>
    <property type="match status" value="2"/>
</dbReference>
<comment type="catalytic activity">
    <reaction evidence="1">
        <text>ATP + protein L-histidine = ADP + protein N-phospho-L-histidine.</text>
        <dbReference type="EC" id="2.7.13.3"/>
    </reaction>
</comment>
<dbReference type="InterPro" id="IPR003661">
    <property type="entry name" value="HisK_dim/P_dom"/>
</dbReference>
<dbReference type="Pfam" id="PF02518">
    <property type="entry name" value="HATPase_c"/>
    <property type="match status" value="1"/>
</dbReference>
<feature type="modified residue" description="4-aspartylphosphate" evidence="4">
    <location>
        <position position="59"/>
    </location>
</feature>
<dbReference type="PANTHER" id="PTHR43065:SF49">
    <property type="entry name" value="HISTIDINE KINASE"/>
    <property type="match status" value="1"/>
</dbReference>
<dbReference type="Proteomes" id="UP001595593">
    <property type="component" value="Unassembled WGS sequence"/>
</dbReference>
<dbReference type="InterPro" id="IPR000700">
    <property type="entry name" value="PAS-assoc_C"/>
</dbReference>
<dbReference type="Pfam" id="PF00512">
    <property type="entry name" value="HisKA"/>
    <property type="match status" value="1"/>
</dbReference>
<feature type="modified residue" description="4-aspartylphosphate" evidence="4">
    <location>
        <position position="554"/>
    </location>
</feature>
<feature type="domain" description="Response regulatory" evidence="6">
    <location>
        <begin position="504"/>
        <end position="614"/>
    </location>
</feature>
<proteinExistence type="predicted"/>
<sequence length="619" mass="66679">MERRPDYPPTLLLVDDEPEILVALTDLFEEEFRIVTAGSGEAALAMLPGQPAVEIIVSDQRMPGMTGDAFLARARKICQAEAVLLTGYADLEAVIAAVNHGGIAGYAPKPWEPAALLSMVRGAGARFRLNRALETEQALLRGMMDSSHDAVSFRDTGGRYVRMNAAKAAALGGTPQDWIGCELPLSSEDADAIASATMRETLEARSEEGGLPRWMRQTRIPIRNESGKVSYLALIERDITEERLLQERLHQAEKMQALGTMAGGVAHDFNNLLTAILGSLELLDASLPVDARQRRMIGNAMAAAERGSALTRRLLSFSRKRPLQLAPTDVNRLVAEMEDLVLRSVGDDVALEQRLQPGAWTAMVDPEQLSMALLNLCINSRDAMPDGGKIILSTRNVSVEEGTIGDLMPGDYVGIAVADTGSGMPQAVLAQAFEPFFTTKEVGRGTGLGLSMVYGLSRQSGGTTLIESSEGQGTKVEVLLPRLFEPPSPPQRPEQSANASGTARVLIVDDDAAVRQVTAGFLAELGQDAIEAADGSDALHLLRTDATIGMLVTDVRMPKMTGWELVEQAQQIRPGLPILMVSGFPPTDDAARSLPLLRKPFRKAELAEQLALLLSSRMM</sequence>
<keyword evidence="9" id="KW-1185">Reference proteome</keyword>
<dbReference type="InterPro" id="IPR035965">
    <property type="entry name" value="PAS-like_dom_sf"/>
</dbReference>
<evidence type="ECO:0000259" key="6">
    <source>
        <dbReference type="PROSITE" id="PS50110"/>
    </source>
</evidence>
<evidence type="ECO:0000259" key="7">
    <source>
        <dbReference type="PROSITE" id="PS50113"/>
    </source>
</evidence>
<protein>
    <recommendedName>
        <fullName evidence="2">histidine kinase</fullName>
        <ecNumber evidence="2">2.7.13.3</ecNumber>
    </recommendedName>
</protein>
<feature type="domain" description="Response regulatory" evidence="6">
    <location>
        <begin position="10"/>
        <end position="124"/>
    </location>
</feature>
<evidence type="ECO:0000256" key="3">
    <source>
        <dbReference type="ARBA" id="ARBA00022553"/>
    </source>
</evidence>
<feature type="domain" description="Histidine kinase" evidence="5">
    <location>
        <begin position="264"/>
        <end position="484"/>
    </location>
</feature>
<dbReference type="Gene3D" id="3.40.50.2300">
    <property type="match status" value="2"/>
</dbReference>
<dbReference type="InterPro" id="IPR013656">
    <property type="entry name" value="PAS_4"/>
</dbReference>
<dbReference type="InterPro" id="IPR036097">
    <property type="entry name" value="HisK_dim/P_sf"/>
</dbReference>
<dbReference type="PROSITE" id="PS50109">
    <property type="entry name" value="HIS_KIN"/>
    <property type="match status" value="1"/>
</dbReference>
<dbReference type="Pfam" id="PF08448">
    <property type="entry name" value="PAS_4"/>
    <property type="match status" value="1"/>
</dbReference>
<comment type="caution">
    <text evidence="8">The sequence shown here is derived from an EMBL/GenBank/DDBJ whole genome shotgun (WGS) entry which is preliminary data.</text>
</comment>
<evidence type="ECO:0000313" key="9">
    <source>
        <dbReference type="Proteomes" id="UP001595593"/>
    </source>
</evidence>
<dbReference type="Gene3D" id="3.30.450.20">
    <property type="entry name" value="PAS domain"/>
    <property type="match status" value="1"/>
</dbReference>
<dbReference type="SUPFAM" id="SSF55874">
    <property type="entry name" value="ATPase domain of HSP90 chaperone/DNA topoisomerase II/histidine kinase"/>
    <property type="match status" value="1"/>
</dbReference>
<dbReference type="InterPro" id="IPR036890">
    <property type="entry name" value="HATPase_C_sf"/>
</dbReference>
<dbReference type="InterPro" id="IPR011006">
    <property type="entry name" value="CheY-like_superfamily"/>
</dbReference>
<evidence type="ECO:0000256" key="1">
    <source>
        <dbReference type="ARBA" id="ARBA00000085"/>
    </source>
</evidence>
<dbReference type="RefSeq" id="WP_379599685.1">
    <property type="nucleotide sequence ID" value="NZ_JBHRTN010000029.1"/>
</dbReference>
<evidence type="ECO:0000256" key="2">
    <source>
        <dbReference type="ARBA" id="ARBA00012438"/>
    </source>
</evidence>
<evidence type="ECO:0000259" key="5">
    <source>
        <dbReference type="PROSITE" id="PS50109"/>
    </source>
</evidence>
<keyword evidence="3 4" id="KW-0597">Phosphoprotein</keyword>
<evidence type="ECO:0000256" key="4">
    <source>
        <dbReference type="PROSITE-ProRule" id="PRU00169"/>
    </source>
</evidence>